<dbReference type="EMBL" id="BAAATJ010000004">
    <property type="protein sequence ID" value="GAA2391690.1"/>
    <property type="molecule type" value="Genomic_DNA"/>
</dbReference>
<gene>
    <name evidence="2" type="ORF">GCM10010420_14930</name>
</gene>
<accession>A0ABN3I0W1</accession>
<feature type="region of interest" description="Disordered" evidence="1">
    <location>
        <begin position="1"/>
        <end position="53"/>
    </location>
</feature>
<feature type="compositionally biased region" description="Polar residues" evidence="1">
    <location>
        <begin position="15"/>
        <end position="24"/>
    </location>
</feature>
<evidence type="ECO:0000313" key="2">
    <source>
        <dbReference type="EMBL" id="GAA2391690.1"/>
    </source>
</evidence>
<reference evidence="2 3" key="1">
    <citation type="journal article" date="2019" name="Int. J. Syst. Evol. Microbiol.">
        <title>The Global Catalogue of Microorganisms (GCM) 10K type strain sequencing project: providing services to taxonomists for standard genome sequencing and annotation.</title>
        <authorList>
            <consortium name="The Broad Institute Genomics Platform"/>
            <consortium name="The Broad Institute Genome Sequencing Center for Infectious Disease"/>
            <person name="Wu L."/>
            <person name="Ma J."/>
        </authorList>
    </citation>
    <scope>NUCLEOTIDE SEQUENCE [LARGE SCALE GENOMIC DNA]</scope>
    <source>
        <strain evidence="2 3">JCM 6921</strain>
    </source>
</reference>
<organism evidence="2 3">
    <name type="scientific">Streptomyces glaucosporus</name>
    <dbReference type="NCBI Taxonomy" id="284044"/>
    <lineage>
        <taxon>Bacteria</taxon>
        <taxon>Bacillati</taxon>
        <taxon>Actinomycetota</taxon>
        <taxon>Actinomycetes</taxon>
        <taxon>Kitasatosporales</taxon>
        <taxon>Streptomycetaceae</taxon>
        <taxon>Streptomyces</taxon>
    </lineage>
</organism>
<protein>
    <submittedName>
        <fullName evidence="2">Uncharacterized protein</fullName>
    </submittedName>
</protein>
<sequence length="53" mass="5473">MPRHAAAAYGDCASDSGQNGNPWSIDQLDSPGVNPGGHFCVDAGLKPDPEFSD</sequence>
<proteinExistence type="predicted"/>
<dbReference type="Proteomes" id="UP001500058">
    <property type="component" value="Unassembled WGS sequence"/>
</dbReference>
<evidence type="ECO:0000256" key="1">
    <source>
        <dbReference type="SAM" id="MobiDB-lite"/>
    </source>
</evidence>
<name>A0ABN3I0W1_9ACTN</name>
<evidence type="ECO:0000313" key="3">
    <source>
        <dbReference type="Proteomes" id="UP001500058"/>
    </source>
</evidence>
<comment type="caution">
    <text evidence="2">The sequence shown here is derived from an EMBL/GenBank/DDBJ whole genome shotgun (WGS) entry which is preliminary data.</text>
</comment>
<dbReference type="RefSeq" id="WP_344630060.1">
    <property type="nucleotide sequence ID" value="NZ_BAAATJ010000004.1"/>
</dbReference>
<keyword evidence="3" id="KW-1185">Reference proteome</keyword>